<keyword evidence="3" id="KW-1185">Reference proteome</keyword>
<feature type="region of interest" description="Disordered" evidence="1">
    <location>
        <begin position="144"/>
        <end position="211"/>
    </location>
</feature>
<dbReference type="OrthoDB" id="2286700at2759"/>
<gene>
    <name evidence="2" type="ORF">BCR42DRAFT_391622</name>
</gene>
<comment type="caution">
    <text evidence="2">The sequence shown here is derived from an EMBL/GenBank/DDBJ whole genome shotgun (WGS) entry which is preliminary data.</text>
</comment>
<dbReference type="InterPro" id="IPR012340">
    <property type="entry name" value="NA-bd_OB-fold"/>
</dbReference>
<sequence length="322" mass="35992">MSKYLPSDRLLSYQPLFIKDVTTADIQNDEPLTLKTKHNLLFQKVKLNGLIVSKKDYHGAKLGNSPRCILCLDDSSDVILVHLSQRLFKRNDAFNLTMAASVTILGEPQQYNNTIIISCKGFQVESDPAVELCHSLQVISNHNDRTKAKKHASASVATSYVSNGRKRQKRSESNLFNSLSSQPSPIRGSVEDLYPSPTRNNANNNVDDVRSMSQVSKEAPWHWSPDHIAATSTPIRNSILSSPKYTRSSPLRFSQTTTLHHPSQQQQTLDHTAIITNNNKNNDNAFGVVDDDDDDFGFADDSQFDALDFDYLEKKALEGRAV</sequence>
<proteinExistence type="predicted"/>
<dbReference type="Gene3D" id="2.40.50.140">
    <property type="entry name" value="Nucleic acid-binding proteins"/>
    <property type="match status" value="1"/>
</dbReference>
<evidence type="ECO:0000313" key="2">
    <source>
        <dbReference type="EMBL" id="ORZ18133.1"/>
    </source>
</evidence>
<dbReference type="AlphaFoldDB" id="A0A1X2IMA1"/>
<organism evidence="2 3">
    <name type="scientific">Absidia repens</name>
    <dbReference type="NCBI Taxonomy" id="90262"/>
    <lineage>
        <taxon>Eukaryota</taxon>
        <taxon>Fungi</taxon>
        <taxon>Fungi incertae sedis</taxon>
        <taxon>Mucoromycota</taxon>
        <taxon>Mucoromycotina</taxon>
        <taxon>Mucoromycetes</taxon>
        <taxon>Mucorales</taxon>
        <taxon>Cunninghamellaceae</taxon>
        <taxon>Absidia</taxon>
    </lineage>
</organism>
<evidence type="ECO:0000313" key="3">
    <source>
        <dbReference type="Proteomes" id="UP000193560"/>
    </source>
</evidence>
<dbReference type="Proteomes" id="UP000193560">
    <property type="component" value="Unassembled WGS sequence"/>
</dbReference>
<feature type="compositionally biased region" description="Polar residues" evidence="1">
    <location>
        <begin position="173"/>
        <end position="184"/>
    </location>
</feature>
<dbReference type="EMBL" id="MCGE01000009">
    <property type="protein sequence ID" value="ORZ18133.1"/>
    <property type="molecule type" value="Genomic_DNA"/>
</dbReference>
<reference evidence="2 3" key="1">
    <citation type="submission" date="2016-07" db="EMBL/GenBank/DDBJ databases">
        <title>Pervasive Adenine N6-methylation of Active Genes in Fungi.</title>
        <authorList>
            <consortium name="DOE Joint Genome Institute"/>
            <person name="Mondo S.J."/>
            <person name="Dannebaum R.O."/>
            <person name="Kuo R.C."/>
            <person name="Labutti K."/>
            <person name="Haridas S."/>
            <person name="Kuo A."/>
            <person name="Salamov A."/>
            <person name="Ahrendt S.R."/>
            <person name="Lipzen A."/>
            <person name="Sullivan W."/>
            <person name="Andreopoulos W.B."/>
            <person name="Clum A."/>
            <person name="Lindquist E."/>
            <person name="Daum C."/>
            <person name="Ramamoorthy G.K."/>
            <person name="Gryganskyi A."/>
            <person name="Culley D."/>
            <person name="Magnuson J.K."/>
            <person name="James T.Y."/>
            <person name="O'Malley M.A."/>
            <person name="Stajich J.E."/>
            <person name="Spatafora J.W."/>
            <person name="Visel A."/>
            <person name="Grigoriev I.V."/>
        </authorList>
    </citation>
    <scope>NUCLEOTIDE SEQUENCE [LARGE SCALE GENOMIC DNA]</scope>
    <source>
        <strain evidence="2 3">NRRL 1336</strain>
    </source>
</reference>
<protein>
    <submittedName>
        <fullName evidence="2">Uncharacterized protein</fullName>
    </submittedName>
</protein>
<evidence type="ECO:0000256" key="1">
    <source>
        <dbReference type="SAM" id="MobiDB-lite"/>
    </source>
</evidence>
<accession>A0A1X2IMA1</accession>
<name>A0A1X2IMA1_9FUNG</name>